<keyword evidence="2" id="KW-1185">Reference proteome</keyword>
<accession>A0A0G4MM63</accession>
<protein>
    <submittedName>
        <fullName evidence="1">Uncharacterized protein</fullName>
    </submittedName>
</protein>
<sequence length="110" mass="12723">MEFGGIRMRQIWNPFMDLDKDGVELKKELELYRHERENPVPVSEQKAAALTMIGFGSWWALRYFEEESLKQFSSAIDNVTAILRQQDYPKFGQRPMIPGDGIGNEVFIAP</sequence>
<evidence type="ECO:0000313" key="1">
    <source>
        <dbReference type="EMBL" id="CRK35190.1"/>
    </source>
</evidence>
<reference evidence="1 2" key="1">
    <citation type="submission" date="2015-05" db="EMBL/GenBank/DDBJ databases">
        <authorList>
            <person name="Wang D.B."/>
            <person name="Wang M."/>
        </authorList>
    </citation>
    <scope>NUCLEOTIDE SEQUENCE [LARGE SCALE GENOMIC DNA]</scope>
    <source>
        <strain evidence="1">VL1</strain>
    </source>
</reference>
<gene>
    <name evidence="1" type="ORF">BN1708_019721</name>
</gene>
<name>A0A0G4MM63_VERLO</name>
<evidence type="ECO:0000313" key="2">
    <source>
        <dbReference type="Proteomes" id="UP000044602"/>
    </source>
</evidence>
<dbReference type="Proteomes" id="UP000044602">
    <property type="component" value="Unassembled WGS sequence"/>
</dbReference>
<organism evidence="1 2">
    <name type="scientific">Verticillium longisporum</name>
    <name type="common">Verticillium dahliae var. longisporum</name>
    <dbReference type="NCBI Taxonomy" id="100787"/>
    <lineage>
        <taxon>Eukaryota</taxon>
        <taxon>Fungi</taxon>
        <taxon>Dikarya</taxon>
        <taxon>Ascomycota</taxon>
        <taxon>Pezizomycotina</taxon>
        <taxon>Sordariomycetes</taxon>
        <taxon>Hypocreomycetidae</taxon>
        <taxon>Glomerellales</taxon>
        <taxon>Plectosphaerellaceae</taxon>
        <taxon>Verticillium</taxon>
    </lineage>
</organism>
<dbReference type="AlphaFoldDB" id="A0A0G4MM63"/>
<proteinExistence type="predicted"/>
<feature type="non-terminal residue" evidence="1">
    <location>
        <position position="110"/>
    </location>
</feature>
<dbReference type="EMBL" id="CVQH01023427">
    <property type="protein sequence ID" value="CRK35190.1"/>
    <property type="molecule type" value="Genomic_DNA"/>
</dbReference>